<feature type="transmembrane region" description="Helical" evidence="7">
    <location>
        <begin position="92"/>
        <end position="116"/>
    </location>
</feature>
<evidence type="ECO:0000256" key="7">
    <source>
        <dbReference type="SAM" id="Phobius"/>
    </source>
</evidence>
<dbReference type="PIRSF" id="PIRSF006603">
    <property type="entry name" value="DinF"/>
    <property type="match status" value="1"/>
</dbReference>
<evidence type="ECO:0000256" key="1">
    <source>
        <dbReference type="ARBA" id="ARBA00004651"/>
    </source>
</evidence>
<organism evidence="8 9">
    <name type="scientific">Agathobaculum butyriciproducens</name>
    <dbReference type="NCBI Taxonomy" id="1628085"/>
    <lineage>
        <taxon>Bacteria</taxon>
        <taxon>Bacillati</taxon>
        <taxon>Bacillota</taxon>
        <taxon>Clostridia</taxon>
        <taxon>Eubacteriales</taxon>
        <taxon>Butyricicoccaceae</taxon>
        <taxon>Agathobaculum</taxon>
    </lineage>
</organism>
<gene>
    <name evidence="8" type="ORF">LKD22_02465</name>
</gene>
<dbReference type="GO" id="GO:0042910">
    <property type="term" value="F:xenobiotic transmembrane transporter activity"/>
    <property type="evidence" value="ECO:0007669"/>
    <property type="project" value="InterPro"/>
</dbReference>
<accession>A0AAW4VX18</accession>
<dbReference type="EMBL" id="JAJEPX010000004">
    <property type="protein sequence ID" value="MCC2176005.1"/>
    <property type="molecule type" value="Genomic_DNA"/>
</dbReference>
<protein>
    <submittedName>
        <fullName evidence="8">MATE family efflux transporter</fullName>
    </submittedName>
</protein>
<evidence type="ECO:0000256" key="6">
    <source>
        <dbReference type="ARBA" id="ARBA00023136"/>
    </source>
</evidence>
<evidence type="ECO:0000256" key="3">
    <source>
        <dbReference type="ARBA" id="ARBA00022475"/>
    </source>
</evidence>
<comment type="caution">
    <text evidence="8">The sequence shown here is derived from an EMBL/GenBank/DDBJ whole genome shotgun (WGS) entry which is preliminary data.</text>
</comment>
<evidence type="ECO:0000256" key="4">
    <source>
        <dbReference type="ARBA" id="ARBA00022692"/>
    </source>
</evidence>
<dbReference type="PANTHER" id="PTHR43549:SF3">
    <property type="entry name" value="MULTIDRUG RESISTANCE PROTEIN YPNP-RELATED"/>
    <property type="match status" value="1"/>
</dbReference>
<keyword evidence="4 7" id="KW-0812">Transmembrane</keyword>
<dbReference type="AlphaFoldDB" id="A0AAW4VX18"/>
<dbReference type="RefSeq" id="WP_227600140.1">
    <property type="nucleotide sequence ID" value="NZ_JAJEPX010000004.1"/>
</dbReference>
<dbReference type="Pfam" id="PF01554">
    <property type="entry name" value="MatE"/>
    <property type="match status" value="2"/>
</dbReference>
<feature type="transmembrane region" description="Helical" evidence="7">
    <location>
        <begin position="192"/>
        <end position="211"/>
    </location>
</feature>
<evidence type="ECO:0000313" key="9">
    <source>
        <dbReference type="Proteomes" id="UP001298753"/>
    </source>
</evidence>
<dbReference type="InterPro" id="IPR048279">
    <property type="entry name" value="MdtK-like"/>
</dbReference>
<feature type="transmembrane region" description="Helical" evidence="7">
    <location>
        <begin position="279"/>
        <end position="300"/>
    </location>
</feature>
<dbReference type="GO" id="GO:0015297">
    <property type="term" value="F:antiporter activity"/>
    <property type="evidence" value="ECO:0007669"/>
    <property type="project" value="InterPro"/>
</dbReference>
<comment type="subcellular location">
    <subcellularLocation>
        <location evidence="1">Cell membrane</location>
        <topology evidence="1">Multi-pass membrane protein</topology>
    </subcellularLocation>
</comment>
<dbReference type="PANTHER" id="PTHR43549">
    <property type="entry name" value="MULTIDRUG RESISTANCE PROTEIN YPNP-RELATED"/>
    <property type="match status" value="1"/>
</dbReference>
<feature type="transmembrane region" description="Helical" evidence="7">
    <location>
        <begin position="390"/>
        <end position="413"/>
    </location>
</feature>
<keyword evidence="3" id="KW-1003">Cell membrane</keyword>
<feature type="transmembrane region" description="Helical" evidence="7">
    <location>
        <begin position="136"/>
        <end position="160"/>
    </location>
</feature>
<dbReference type="GO" id="GO:0005886">
    <property type="term" value="C:plasma membrane"/>
    <property type="evidence" value="ECO:0007669"/>
    <property type="project" value="UniProtKB-SubCell"/>
</dbReference>
<evidence type="ECO:0000256" key="2">
    <source>
        <dbReference type="ARBA" id="ARBA00022448"/>
    </source>
</evidence>
<feature type="transmembrane region" description="Helical" evidence="7">
    <location>
        <begin position="312"/>
        <end position="336"/>
    </location>
</feature>
<reference evidence="8 9" key="1">
    <citation type="submission" date="2021-10" db="EMBL/GenBank/DDBJ databases">
        <title>Anaerobic single-cell dispensing facilitates the cultivation of human gut bacteria.</title>
        <authorList>
            <person name="Afrizal A."/>
        </authorList>
    </citation>
    <scope>NUCLEOTIDE SEQUENCE [LARGE SCALE GENOMIC DNA]</scope>
    <source>
        <strain evidence="8 9">CLA-AA-H270</strain>
    </source>
</reference>
<dbReference type="Proteomes" id="UP001298753">
    <property type="component" value="Unassembled WGS sequence"/>
</dbReference>
<proteinExistence type="predicted"/>
<dbReference type="InterPro" id="IPR002528">
    <property type="entry name" value="MATE_fam"/>
</dbReference>
<sequence>MVRVTDMTHGRPIRLILLFSLPLMLGSVFQQLYTIVDTIIIGRGVGMQALASIGAADWINWLVLWGLQGFTQGFAILAAQEFGAGAYDRLRRVLAMIVKLSCWFGIAVTIISLLLVRPLLTLLHTDPAVFGGAQTYLYVQFGGSLIIIAYNMAAAVLRCLGDSRTPLFAIIAASFANIALDLLFVMGFGWGIFGASFATVLAQLIAFLLCLRSLRRLPFVQLTKADWKTDPAILLHLCRLGIPTGLQMSMITLGGMVLQSVLNGFGVVFVAGYTAANKLYGILESASVAFGYAMTAYMGQNRGARNAARIDAGIRAVLVLSAEFTAAIVTAMLVAGKSLLGLFLSTEEAGAADALAVAYQYLMVLMAFLFALFMLQAYRSSLQGLGEMTVPTLSGFAEMLMRMGAALVLPTFIGQSGVFFAEGAAWVCAAALNLVWYYMRIGKIKRDMLK</sequence>
<keyword evidence="5 7" id="KW-1133">Transmembrane helix</keyword>
<evidence type="ECO:0000313" key="8">
    <source>
        <dbReference type="EMBL" id="MCC2176005.1"/>
    </source>
</evidence>
<keyword evidence="9" id="KW-1185">Reference proteome</keyword>
<feature type="transmembrane region" description="Helical" evidence="7">
    <location>
        <begin position="356"/>
        <end position="378"/>
    </location>
</feature>
<evidence type="ECO:0000256" key="5">
    <source>
        <dbReference type="ARBA" id="ARBA00022989"/>
    </source>
</evidence>
<feature type="transmembrane region" description="Helical" evidence="7">
    <location>
        <begin position="250"/>
        <end position="273"/>
    </location>
</feature>
<feature type="transmembrane region" description="Helical" evidence="7">
    <location>
        <begin position="167"/>
        <end position="186"/>
    </location>
</feature>
<name>A0AAW4VX18_9FIRM</name>
<feature type="transmembrane region" description="Helical" evidence="7">
    <location>
        <begin position="419"/>
        <end position="439"/>
    </location>
</feature>
<dbReference type="NCBIfam" id="TIGR00797">
    <property type="entry name" value="matE"/>
    <property type="match status" value="1"/>
</dbReference>
<keyword evidence="6 7" id="KW-0472">Membrane</keyword>
<dbReference type="InterPro" id="IPR052031">
    <property type="entry name" value="Membrane_Transporter-Flippase"/>
</dbReference>
<keyword evidence="2" id="KW-0813">Transport</keyword>